<feature type="domain" description="DUF6351" evidence="1">
    <location>
        <begin position="81"/>
        <end position="714"/>
    </location>
</feature>
<dbReference type="Pfam" id="PF19878">
    <property type="entry name" value="DUF6351"/>
    <property type="match status" value="1"/>
</dbReference>
<evidence type="ECO:0000259" key="1">
    <source>
        <dbReference type="Pfam" id="PF19878"/>
    </source>
</evidence>
<keyword evidence="3" id="KW-1185">Reference proteome</keyword>
<dbReference type="SUPFAM" id="SSF53474">
    <property type="entry name" value="alpha/beta-Hydrolases"/>
    <property type="match status" value="1"/>
</dbReference>
<organism evidence="2 3">
    <name type="scientific">Bacterioplanes sanyensis</name>
    <dbReference type="NCBI Taxonomy" id="1249553"/>
    <lineage>
        <taxon>Bacteria</taxon>
        <taxon>Pseudomonadati</taxon>
        <taxon>Pseudomonadota</taxon>
        <taxon>Gammaproteobacteria</taxon>
        <taxon>Oceanospirillales</taxon>
        <taxon>Oceanospirillaceae</taxon>
        <taxon>Bacterioplanes</taxon>
    </lineage>
</organism>
<name>A0A222FLS0_9GAMM</name>
<evidence type="ECO:0000313" key="2">
    <source>
        <dbReference type="EMBL" id="ASP39536.1"/>
    </source>
</evidence>
<dbReference type="RefSeq" id="WP_094060714.1">
    <property type="nucleotide sequence ID" value="NZ_CP022530.1"/>
</dbReference>
<accession>A0A222FLS0</accession>
<reference evidence="2 3" key="1">
    <citation type="submission" date="2017-07" db="EMBL/GenBank/DDBJ databases">
        <title>Annotated genome sequence of Bacterioplanes sanyensis isolated from Red Sea.</title>
        <authorList>
            <person name="Rehman Z.U."/>
        </authorList>
    </citation>
    <scope>NUCLEOTIDE SEQUENCE [LARGE SCALE GENOMIC DNA]</scope>
    <source>
        <strain evidence="2 3">NV9</strain>
    </source>
</reference>
<dbReference type="EMBL" id="CP022530">
    <property type="protein sequence ID" value="ASP39536.1"/>
    <property type="molecule type" value="Genomic_DNA"/>
</dbReference>
<proteinExistence type="predicted"/>
<protein>
    <recommendedName>
        <fullName evidence="1">DUF6351 domain-containing protein</fullName>
    </recommendedName>
</protein>
<dbReference type="OrthoDB" id="3078806at2"/>
<dbReference type="InterPro" id="IPR045556">
    <property type="entry name" value="DUF6351"/>
</dbReference>
<dbReference type="InterPro" id="IPR029058">
    <property type="entry name" value="AB_hydrolase_fold"/>
</dbReference>
<gene>
    <name evidence="2" type="ORF">CHH28_13000</name>
</gene>
<dbReference type="AlphaFoldDB" id="A0A222FLS0"/>
<evidence type="ECO:0000313" key="3">
    <source>
        <dbReference type="Proteomes" id="UP000202440"/>
    </source>
</evidence>
<sequence length="729" mass="82254">MVVWFDRRLYRHGRGGYWWLQQHLIESLNIRSDWPGALATDPAYWQANLPAYQGPHPRTLQRPQETYDFPIPWGEVGPNTALFAGDNQYPFLCQTLESGLGQPRIDNEQGYGVPVFAETANGELTDTIIGYSKDCGLPTQLRYFASADATPRQFTPVEQVSSPAADSDLLVRIETGTINRFVYALLMPTTKRDLPDQPDLSQWNGRAVYHFKGAIGIGFQQGKTRLNRLLRDMRPALEKGYAVLFSTGTETDNLYNITLQEDTALRVKQQFISRFAAPEFIIGFGDSGGGLQQYLLGQNRPGLIDGGVAIIAYPDMVTQISYGLDCELMEYFFDHLATDQAFWRSARHRSYVQGLAYNMELTPRVEYLNTIASALRLEMPPRPRGATECNYAWRGSTALINNPKFNSHYSRFAPAVNDATFWTHWQDNRDVYGTDANGRAPVPSSNVGVQYGLQAWQQDLISAEQFFDLNRKIGSWKPQQDMQQERLWLVSGDDSLRRYSPYGEMNMTHNGQAMQPAPRRHGSLTAARAAYASGNVFIGTLDIPIIDVRPYRDLQLDIHHSWAALSSRARIMAANQGDRRLQTIWISDPGYDARWDAFAAMERWLDARLRNPGVGIPDYAEDRCLDERGGLIASGQHVWDGQWNQQVDGVCSQRFPFFQSSRQAAGDDARATTLFCQLIPVSQAISSGLYYPLDVKPYQAELEHTFPQGVCDYRLGDQAASGDYLDTEF</sequence>
<dbReference type="Proteomes" id="UP000202440">
    <property type="component" value="Chromosome"/>
</dbReference>
<dbReference type="KEGG" id="bsan:CHH28_13000"/>